<dbReference type="Pfam" id="PF00329">
    <property type="entry name" value="Complex1_30kDa"/>
    <property type="match status" value="1"/>
</dbReference>
<dbReference type="Gene3D" id="1.10.645.10">
    <property type="entry name" value="Cytochrome-c3 Hydrogenase, chain B"/>
    <property type="match status" value="1"/>
</dbReference>
<dbReference type="PANTHER" id="PTHR43485:SF1">
    <property type="entry name" value="FORMATE HYDROGENLYASE SUBUNIT 5-RELATED"/>
    <property type="match status" value="1"/>
</dbReference>
<accession>A0A292YDG5</accession>
<keyword evidence="6" id="KW-1185">Reference proteome</keyword>
<feature type="domain" description="NADH:ubiquinone oxidoreductase 30kDa subunit" evidence="3">
    <location>
        <begin position="27"/>
        <end position="89"/>
    </location>
</feature>
<organism evidence="5 6">
    <name type="scientific">Lebetimonas natsushimae</name>
    <dbReference type="NCBI Taxonomy" id="1936991"/>
    <lineage>
        <taxon>Bacteria</taxon>
        <taxon>Pseudomonadati</taxon>
        <taxon>Campylobacterota</taxon>
        <taxon>Epsilonproteobacteria</taxon>
        <taxon>Nautiliales</taxon>
        <taxon>Nautiliaceae</taxon>
        <taxon>Lebetimonas</taxon>
    </lineage>
</organism>
<keyword evidence="1" id="KW-0560">Oxidoreductase</keyword>
<dbReference type="AlphaFoldDB" id="A0A292YDG5"/>
<evidence type="ECO:0000313" key="5">
    <source>
        <dbReference type="EMBL" id="GAX87325.1"/>
    </source>
</evidence>
<evidence type="ECO:0000256" key="1">
    <source>
        <dbReference type="ARBA" id="ARBA00023002"/>
    </source>
</evidence>
<evidence type="ECO:0000313" key="6">
    <source>
        <dbReference type="Proteomes" id="UP000217944"/>
    </source>
</evidence>
<evidence type="ECO:0008006" key="7">
    <source>
        <dbReference type="Google" id="ProtNLM"/>
    </source>
</evidence>
<dbReference type="InterPro" id="IPR001268">
    <property type="entry name" value="NADH_UbQ_OxRdtase_30kDa_su"/>
</dbReference>
<dbReference type="SUPFAM" id="SSF143243">
    <property type="entry name" value="Nqo5-like"/>
    <property type="match status" value="1"/>
</dbReference>
<dbReference type="InterPro" id="IPR037232">
    <property type="entry name" value="NADH_quin_OxRdtase_su_C/D-like"/>
</dbReference>
<evidence type="ECO:0000259" key="4">
    <source>
        <dbReference type="Pfam" id="PF00346"/>
    </source>
</evidence>
<dbReference type="OrthoDB" id="9801496at2"/>
<dbReference type="GO" id="GO:0008137">
    <property type="term" value="F:NADH dehydrogenase (ubiquinone) activity"/>
    <property type="evidence" value="ECO:0007669"/>
    <property type="project" value="InterPro"/>
</dbReference>
<dbReference type="PANTHER" id="PTHR43485">
    <property type="entry name" value="HYDROGENASE-4 COMPONENT G"/>
    <property type="match status" value="1"/>
</dbReference>
<dbReference type="Proteomes" id="UP000217944">
    <property type="component" value="Unassembled WGS sequence"/>
</dbReference>
<keyword evidence="2" id="KW-0520">NAD</keyword>
<name>A0A292YDG5_9BACT</name>
<gene>
    <name evidence="5" type="ORF">LNAT_P0620</name>
</gene>
<dbReference type="RefSeq" id="WP_096258470.1">
    <property type="nucleotide sequence ID" value="NZ_BDME01000001.1"/>
</dbReference>
<dbReference type="Gene3D" id="3.30.460.80">
    <property type="entry name" value="NADH:ubiquinone oxidoreductase, 30kDa subunit"/>
    <property type="match status" value="1"/>
</dbReference>
<protein>
    <recommendedName>
        <fullName evidence="7">Ni,Fe-hydrogenase III large subunit</fullName>
    </recommendedName>
</protein>
<dbReference type="GO" id="GO:0016651">
    <property type="term" value="F:oxidoreductase activity, acting on NAD(P)H"/>
    <property type="evidence" value="ECO:0007669"/>
    <property type="project" value="InterPro"/>
</dbReference>
<dbReference type="GO" id="GO:0051287">
    <property type="term" value="F:NAD binding"/>
    <property type="evidence" value="ECO:0007669"/>
    <property type="project" value="InterPro"/>
</dbReference>
<dbReference type="InterPro" id="IPR029014">
    <property type="entry name" value="NiFe-Hase_large"/>
</dbReference>
<dbReference type="SUPFAM" id="SSF56762">
    <property type="entry name" value="HydB/Nqo4-like"/>
    <property type="match status" value="1"/>
</dbReference>
<evidence type="ECO:0000256" key="2">
    <source>
        <dbReference type="ARBA" id="ARBA00023027"/>
    </source>
</evidence>
<reference evidence="5 6" key="1">
    <citation type="journal article" date="2017" name="Syst. Appl. Microbiol.">
        <title>Lebetimonas natsushimae sp. nov., a novel strictly anaerobic, moderately thermophilic chemoautotroph isolated from a deep-sea hydrothermal vent polychaete nest in the Mid-Okinawa Trough.</title>
        <authorList>
            <person name="Nagata R."/>
            <person name="Takaki Y."/>
            <person name="Tame A."/>
            <person name="Nunoura T."/>
            <person name="Muto H."/>
            <person name="Mino S."/>
            <person name="Sawayama S."/>
            <person name="Takai K."/>
            <person name="Nakagawa S."/>
        </authorList>
    </citation>
    <scope>NUCLEOTIDE SEQUENCE [LARGE SCALE GENOMIC DNA]</scope>
    <source>
        <strain evidence="5 6">HS1857</strain>
    </source>
</reference>
<sequence>MRLIARFAQENENNFEIIDVFDIEIKKTKIDKNNPVTSTLTNKYPAAIWMERKIRDEFGINFEGCVDTRPLVKHERFPKNIYPMRKNFQKIDIEFGEFEPYEYEEVKGEGVFYVPVGPIHAGIIEPGHFQFSQAGEDMLHLEVRHFYKYRSIEKMCENKKPLEIKKIIERISGNESIAYQIAFFNILAKSAGIELNESFKNKSAILLEMERIIHHLTDLGFIPNDAGFAPALAFMSRLSEDARRTLAKVTGHRFGFGAINEEMKYDFSEIFKFINYLEEKINFFENWIIDIPSLWDRFDTTGGLSHEKAQRYGVVGVAARSSGVAIDTRNNQWYKNRGFEIQVRQKGEVSDRFLLRIAEIKNSIQIIRNCKTDSNEKIEFKEFNDGEFHSFVESSIGELFMYIKLKDGVIDRFYVRDPSHINWQAFHTAIYKDIIADFPLINKSFDLSYAGNDL</sequence>
<dbReference type="GO" id="GO:0048038">
    <property type="term" value="F:quinone binding"/>
    <property type="evidence" value="ECO:0007669"/>
    <property type="project" value="InterPro"/>
</dbReference>
<comment type="caution">
    <text evidence="5">The sequence shown here is derived from an EMBL/GenBank/DDBJ whole genome shotgun (WGS) entry which is preliminary data.</text>
</comment>
<proteinExistence type="predicted"/>
<dbReference type="Pfam" id="PF00346">
    <property type="entry name" value="Complex1_49kDa"/>
    <property type="match status" value="1"/>
</dbReference>
<dbReference type="InterPro" id="IPR052197">
    <property type="entry name" value="ComplexI_49kDa-like"/>
</dbReference>
<evidence type="ECO:0000259" key="3">
    <source>
        <dbReference type="Pfam" id="PF00329"/>
    </source>
</evidence>
<feature type="domain" description="NADH-quinone oxidoreductase subunit D" evidence="4">
    <location>
        <begin position="232"/>
        <end position="374"/>
    </location>
</feature>
<dbReference type="EMBL" id="BDME01000001">
    <property type="protein sequence ID" value="GAX87325.1"/>
    <property type="molecule type" value="Genomic_DNA"/>
</dbReference>
<dbReference type="InterPro" id="IPR001135">
    <property type="entry name" value="NADH_Q_OxRdtase_suD"/>
</dbReference>